<feature type="transmembrane region" description="Helical" evidence="5">
    <location>
        <begin position="81"/>
        <end position="103"/>
    </location>
</feature>
<comment type="subcellular location">
    <subcellularLocation>
        <location evidence="1">Membrane</location>
    </subcellularLocation>
</comment>
<dbReference type="PANTHER" id="PTHR35371">
    <property type="entry name" value="INNER MEMBRANE PROTEIN"/>
    <property type="match status" value="1"/>
</dbReference>
<dbReference type="Gene3D" id="1.20.120.550">
    <property type="entry name" value="Membrane associated eicosanoid/glutathione metabolism-like domain"/>
    <property type="match status" value="1"/>
</dbReference>
<evidence type="ECO:0000313" key="7">
    <source>
        <dbReference type="Proteomes" id="UP000298050"/>
    </source>
</evidence>
<evidence type="ECO:0000256" key="1">
    <source>
        <dbReference type="ARBA" id="ARBA00004370"/>
    </source>
</evidence>
<dbReference type="RefSeq" id="WP_135445388.1">
    <property type="nucleotide sequence ID" value="NZ_SRLE01000010.1"/>
</dbReference>
<dbReference type="OrthoDB" id="513661at2"/>
<proteinExistence type="predicted"/>
<organism evidence="6 7">
    <name type="scientific">Mangrovimicrobium sediminis</name>
    <dbReference type="NCBI Taxonomy" id="2562682"/>
    <lineage>
        <taxon>Bacteria</taxon>
        <taxon>Pseudomonadati</taxon>
        <taxon>Pseudomonadota</taxon>
        <taxon>Gammaproteobacteria</taxon>
        <taxon>Cellvibrionales</taxon>
        <taxon>Halieaceae</taxon>
        <taxon>Mangrovimicrobium</taxon>
    </lineage>
</organism>
<dbReference type="SUPFAM" id="SSF161084">
    <property type="entry name" value="MAPEG domain-like"/>
    <property type="match status" value="1"/>
</dbReference>
<dbReference type="Proteomes" id="UP000298050">
    <property type="component" value="Unassembled WGS sequence"/>
</dbReference>
<evidence type="ECO:0000256" key="4">
    <source>
        <dbReference type="ARBA" id="ARBA00023136"/>
    </source>
</evidence>
<dbReference type="InterPro" id="IPR023352">
    <property type="entry name" value="MAPEG-like_dom_sf"/>
</dbReference>
<keyword evidence="2 5" id="KW-0812">Transmembrane</keyword>
<protein>
    <submittedName>
        <fullName evidence="6">MAPEG family protein</fullName>
    </submittedName>
</protein>
<keyword evidence="7" id="KW-1185">Reference proteome</keyword>
<name>A0A4Z0LY52_9GAMM</name>
<evidence type="ECO:0000313" key="6">
    <source>
        <dbReference type="EMBL" id="TGD72293.1"/>
    </source>
</evidence>
<dbReference type="Pfam" id="PF01124">
    <property type="entry name" value="MAPEG"/>
    <property type="match status" value="1"/>
</dbReference>
<accession>A0A4Z0LY52</accession>
<dbReference type="GO" id="GO:0016020">
    <property type="term" value="C:membrane"/>
    <property type="evidence" value="ECO:0007669"/>
    <property type="project" value="UniProtKB-SubCell"/>
</dbReference>
<dbReference type="InterPro" id="IPR001129">
    <property type="entry name" value="Membr-assoc_MAPEG"/>
</dbReference>
<reference evidence="6 7" key="1">
    <citation type="submission" date="2019-04" db="EMBL/GenBank/DDBJ databases">
        <title>Taxonomy of novel Haliea sp. from mangrove soil of West Coast of India.</title>
        <authorList>
            <person name="Verma A."/>
            <person name="Kumar P."/>
            <person name="Krishnamurthi S."/>
        </authorList>
    </citation>
    <scope>NUCLEOTIDE SEQUENCE [LARGE SCALE GENOMIC DNA]</scope>
    <source>
        <strain evidence="6 7">SAOS-164</strain>
    </source>
</reference>
<dbReference type="EMBL" id="SRLE01000010">
    <property type="protein sequence ID" value="TGD72293.1"/>
    <property type="molecule type" value="Genomic_DNA"/>
</dbReference>
<keyword evidence="3 5" id="KW-1133">Transmembrane helix</keyword>
<evidence type="ECO:0000256" key="5">
    <source>
        <dbReference type="SAM" id="Phobius"/>
    </source>
</evidence>
<feature type="transmembrane region" description="Helical" evidence="5">
    <location>
        <begin position="110"/>
        <end position="128"/>
    </location>
</feature>
<comment type="caution">
    <text evidence="6">The sequence shown here is derived from an EMBL/GenBank/DDBJ whole genome shotgun (WGS) entry which is preliminary data.</text>
</comment>
<sequence>MTVIVACLIIGAILPLLAKAPLGYVQARQPGGYDNRYPRQQQAALDGLGQRALGAHENAFEAFPAFAAGVLLALSSNGPAAMVQTLCLVWVAARVGHLAFYLADIDKLRSLCWLVGMVCAIWLMCLALP</sequence>
<evidence type="ECO:0000256" key="2">
    <source>
        <dbReference type="ARBA" id="ARBA00022692"/>
    </source>
</evidence>
<keyword evidence="4 5" id="KW-0472">Membrane</keyword>
<gene>
    <name evidence="6" type="ORF">E4634_15110</name>
</gene>
<dbReference type="AlphaFoldDB" id="A0A4Z0LY52"/>
<evidence type="ECO:0000256" key="3">
    <source>
        <dbReference type="ARBA" id="ARBA00022989"/>
    </source>
</evidence>
<dbReference type="PANTHER" id="PTHR35371:SF1">
    <property type="entry name" value="BLR7753 PROTEIN"/>
    <property type="match status" value="1"/>
</dbReference>